<keyword evidence="3" id="KW-1185">Reference proteome</keyword>
<dbReference type="KEGG" id="hvg:123439457"/>
<dbReference type="GeneID" id="123439457"/>
<dbReference type="PANTHER" id="PTHR35356">
    <property type="entry name" value="OS01G0156300 PROTEIN-RELATED"/>
    <property type="match status" value="1"/>
</dbReference>
<dbReference type="Proteomes" id="UP000011116">
    <property type="component" value="Chromosome 3H"/>
</dbReference>
<dbReference type="PANTHER" id="PTHR35356:SF4">
    <property type="entry name" value="BTR1"/>
    <property type="match status" value="1"/>
</dbReference>
<sequence>MLSHDTGRSTTRLGTSAHARLAISASQQEEERGKERRTERKKKREREREMAQPAGWKAMYQQVVIEADGSCADVEHRVAAARTALESPEAVLTSRDPTGVYTLLKSALDDVEQASDSLSAFIIHAVAAERLALHGCGVIPSQPVARIADLRDDHHDRHDERLALNRLEDARDFAKRALRGVDGALKLLGSVQYMLRDLGAGAAGRRQAMKEQLQAAARELQLVAVSVCNTRSLARMATEPPIGNRVQ</sequence>
<gene>
    <name evidence="2" type="primary">LOC123439457</name>
</gene>
<name>A0A8I6XKB3_HORVV</name>
<dbReference type="RefSeq" id="XP_044972100.1">
    <property type="nucleotide sequence ID" value="XM_045116165.1"/>
</dbReference>
<evidence type="ECO:0000313" key="2">
    <source>
        <dbReference type="EnsemblPlants" id="HORVU.MOREX.r3.3HG0235220.1.CDS1"/>
    </source>
</evidence>
<dbReference type="SMR" id="A0A8I6XKB3"/>
<reference evidence="2" key="3">
    <citation type="submission" date="2022-01" db="UniProtKB">
        <authorList>
            <consortium name="EnsemblPlants"/>
        </authorList>
    </citation>
    <scope>IDENTIFICATION</scope>
    <source>
        <strain evidence="2">subsp. vulgare</strain>
    </source>
</reference>
<dbReference type="AlphaFoldDB" id="A0A8I6XKB3"/>
<dbReference type="Pfam" id="PF06533">
    <property type="entry name" value="DUF1110"/>
    <property type="match status" value="1"/>
</dbReference>
<reference evidence="3" key="1">
    <citation type="journal article" date="2012" name="Nature">
        <title>A physical, genetic and functional sequence assembly of the barley genome.</title>
        <authorList>
            <consortium name="The International Barley Genome Sequencing Consortium"/>
            <person name="Mayer K.F."/>
            <person name="Waugh R."/>
            <person name="Brown J.W."/>
            <person name="Schulman A."/>
            <person name="Langridge P."/>
            <person name="Platzer M."/>
            <person name="Fincher G.B."/>
            <person name="Muehlbauer G.J."/>
            <person name="Sato K."/>
            <person name="Close T.J."/>
            <person name="Wise R.P."/>
            <person name="Stein N."/>
        </authorList>
    </citation>
    <scope>NUCLEOTIDE SEQUENCE [LARGE SCALE GENOMIC DNA]</scope>
    <source>
        <strain evidence="3">cv. Morex</strain>
    </source>
</reference>
<organism evidence="2 3">
    <name type="scientific">Hordeum vulgare subsp. vulgare</name>
    <name type="common">Domesticated barley</name>
    <dbReference type="NCBI Taxonomy" id="112509"/>
    <lineage>
        <taxon>Eukaryota</taxon>
        <taxon>Viridiplantae</taxon>
        <taxon>Streptophyta</taxon>
        <taxon>Embryophyta</taxon>
        <taxon>Tracheophyta</taxon>
        <taxon>Spermatophyta</taxon>
        <taxon>Magnoliopsida</taxon>
        <taxon>Liliopsida</taxon>
        <taxon>Poales</taxon>
        <taxon>Poaceae</taxon>
        <taxon>BOP clade</taxon>
        <taxon>Pooideae</taxon>
        <taxon>Triticodae</taxon>
        <taxon>Triticeae</taxon>
        <taxon>Hordeinae</taxon>
        <taxon>Hordeum</taxon>
    </lineage>
</organism>
<evidence type="ECO:0000256" key="1">
    <source>
        <dbReference type="SAM" id="MobiDB-lite"/>
    </source>
</evidence>
<proteinExistence type="predicted"/>
<accession>A0A8I6XKB3</accession>
<feature type="region of interest" description="Disordered" evidence="1">
    <location>
        <begin position="1"/>
        <end position="53"/>
    </location>
</feature>
<dbReference type="Gramene" id="HORVU.MOREX.r3.3HG0235220.1">
    <property type="protein sequence ID" value="HORVU.MOREX.r3.3HG0235220.1.CDS1"/>
    <property type="gene ID" value="HORVU.MOREX.r3.3HG0235220"/>
</dbReference>
<protein>
    <recommendedName>
        <fullName evidence="4">BTR1</fullName>
    </recommendedName>
</protein>
<evidence type="ECO:0000313" key="3">
    <source>
        <dbReference type="Proteomes" id="UP000011116"/>
    </source>
</evidence>
<feature type="compositionally biased region" description="Basic and acidic residues" evidence="1">
    <location>
        <begin position="29"/>
        <end position="38"/>
    </location>
</feature>
<evidence type="ECO:0008006" key="4">
    <source>
        <dbReference type="Google" id="ProtNLM"/>
    </source>
</evidence>
<dbReference type="EnsemblPlants" id="HORVU.MOREX.r3.3HG0235220.1">
    <property type="protein sequence ID" value="HORVU.MOREX.r3.3HG0235220.1.CDS1"/>
    <property type="gene ID" value="HORVU.MOREX.r3.3HG0235220"/>
</dbReference>
<dbReference type="InterPro" id="IPR010535">
    <property type="entry name" value="DUF1110"/>
</dbReference>
<reference evidence="2" key="2">
    <citation type="submission" date="2020-10" db="EMBL/GenBank/DDBJ databases">
        <authorList>
            <person name="Scholz U."/>
            <person name="Mascher M."/>
            <person name="Fiebig A."/>
        </authorList>
    </citation>
    <scope>NUCLEOTIDE SEQUENCE [LARGE SCALE GENOMIC DNA]</scope>
    <source>
        <strain evidence="2">cv. Morex</strain>
    </source>
</reference>